<keyword evidence="8" id="KW-1185">Reference proteome</keyword>
<evidence type="ECO:0000256" key="1">
    <source>
        <dbReference type="ARBA" id="ARBA00004123"/>
    </source>
</evidence>
<dbReference type="PANTHER" id="PTHR10812:SF17">
    <property type="entry name" value="TRANSCRIPTION FACTOR AP-2, ISOFORM D"/>
    <property type="match status" value="1"/>
</dbReference>
<evidence type="ECO:0000259" key="7">
    <source>
        <dbReference type="Pfam" id="PF03299"/>
    </source>
</evidence>
<evidence type="ECO:0000256" key="3">
    <source>
        <dbReference type="ARBA" id="ARBA00023015"/>
    </source>
</evidence>
<keyword evidence="6" id="KW-0539">Nucleus</keyword>
<dbReference type="GO" id="GO:0000977">
    <property type="term" value="F:RNA polymerase II transcription regulatory region sequence-specific DNA binding"/>
    <property type="evidence" value="ECO:0007669"/>
    <property type="project" value="TreeGrafter"/>
</dbReference>
<feature type="domain" description="Transcription factor AP-2 C-terminal" evidence="7">
    <location>
        <begin position="297"/>
        <end position="493"/>
    </location>
</feature>
<evidence type="ECO:0000313" key="10">
    <source>
        <dbReference type="WBParaSite" id="TCONS_00009704.p1"/>
    </source>
</evidence>
<evidence type="ECO:0000256" key="2">
    <source>
        <dbReference type="ARBA" id="ARBA00007770"/>
    </source>
</evidence>
<dbReference type="PRINTS" id="PR01748">
    <property type="entry name" value="AP2TNSCPFCT"/>
</dbReference>
<accession>A0A0K0EEJ1</accession>
<dbReference type="GO" id="GO:0042127">
    <property type="term" value="P:regulation of cell population proliferation"/>
    <property type="evidence" value="ECO:0007669"/>
    <property type="project" value="TreeGrafter"/>
</dbReference>
<evidence type="ECO:0000256" key="4">
    <source>
        <dbReference type="ARBA" id="ARBA00023125"/>
    </source>
</evidence>
<keyword evidence="5" id="KW-0804">Transcription</keyword>
<keyword evidence="3" id="KW-0805">Transcription regulation</keyword>
<dbReference type="STRING" id="6248.A0A0K0EEJ1"/>
<comment type="similarity">
    <text evidence="2">Belongs to the AP-2 family.</text>
</comment>
<comment type="subcellular location">
    <subcellularLocation>
        <location evidence="1">Nucleus</location>
    </subcellularLocation>
</comment>
<dbReference type="GO" id="GO:0005634">
    <property type="term" value="C:nucleus"/>
    <property type="evidence" value="ECO:0007669"/>
    <property type="project" value="UniProtKB-SubCell"/>
</dbReference>
<evidence type="ECO:0000256" key="5">
    <source>
        <dbReference type="ARBA" id="ARBA00023163"/>
    </source>
</evidence>
<evidence type="ECO:0000256" key="6">
    <source>
        <dbReference type="ARBA" id="ARBA00023242"/>
    </source>
</evidence>
<dbReference type="GO" id="GO:0000981">
    <property type="term" value="F:DNA-binding transcription factor activity, RNA polymerase II-specific"/>
    <property type="evidence" value="ECO:0007669"/>
    <property type="project" value="TreeGrafter"/>
</dbReference>
<dbReference type="Pfam" id="PF03299">
    <property type="entry name" value="TF_AP-2"/>
    <property type="match status" value="1"/>
</dbReference>
<dbReference type="PANTHER" id="PTHR10812">
    <property type="entry name" value="TRANSCRIPTION FACTOR AP-2"/>
    <property type="match status" value="1"/>
</dbReference>
<dbReference type="InterPro" id="IPR013854">
    <property type="entry name" value="TF_AP2_C"/>
</dbReference>
<proteinExistence type="inferred from homology"/>
<dbReference type="AlphaFoldDB" id="A0A0K0EEJ1"/>
<name>A0A0K0EEJ1_STRER</name>
<dbReference type="WBParaSite" id="SSTP_0000790300.1">
    <property type="protein sequence ID" value="SSTP_0000790300.1"/>
    <property type="gene ID" value="SSTP_0000790300"/>
</dbReference>
<sequence length="502" mass="56212">MNNIQLRSIPLHNNGITNIHPNQMRNTSSISTVPSQQFHYMNNQMNDYIIEPNSNQNIGMINIGENQQITPRYIVSNHHHPSTSIVENQIFNSTNQGTVVYPTGNMTNINSTVTNNRNNSNNNNLGNGYIMNFIGNQRNDNCDSSFISINQYPAQCMQMNPTNNELVVSHYPNSMNSSPDHQQIISPDMRQSQSNHMIKLELDNNSGYSLKMNNIIESDRDHSSDESYVSEQQSNTVIRKLVNVKEEYCENNNSIFPQNISHLQHQSHQIPQNNNIVGIQSMSSVTPSVSPNPLEVFCSVPGRLSLLSSAAKYKVTVGEIQRRLSHPECLNASVLGGILRRAKSKDGGKSLRDQLKKVGLSLPAGRRKATNVNSLTALVEFEALHLAKDFNHICENDFPAKQMAEYMVNNSINNNDIQGIQRKKNMMMAAKTVLSEFKELLNNDRSPLCTSTPIPILDPSIQKHLTHFSMVTHGFGSPAVLASLTAIMNWINESIKVLEMKS</sequence>
<protein>
    <submittedName>
        <fullName evidence="9 10">TF_AP-2 domain-containing protein</fullName>
    </submittedName>
</protein>
<dbReference type="WBParaSite" id="TCONS_00009704.p1">
    <property type="protein sequence ID" value="TCONS_00009704.p1"/>
    <property type="gene ID" value="XLOC_007474"/>
</dbReference>
<evidence type="ECO:0000313" key="8">
    <source>
        <dbReference type="Proteomes" id="UP000035681"/>
    </source>
</evidence>
<evidence type="ECO:0000313" key="9">
    <source>
        <dbReference type="WBParaSite" id="SSTP_0000790300.1"/>
    </source>
</evidence>
<reference evidence="9" key="1">
    <citation type="submission" date="2015-08" db="UniProtKB">
        <authorList>
            <consortium name="WormBaseParasite"/>
        </authorList>
    </citation>
    <scope>IDENTIFICATION</scope>
</reference>
<dbReference type="InterPro" id="IPR004979">
    <property type="entry name" value="TF_AP2"/>
</dbReference>
<dbReference type="Proteomes" id="UP000035681">
    <property type="component" value="Unplaced"/>
</dbReference>
<keyword evidence="4" id="KW-0238">DNA-binding</keyword>
<organism evidence="9">
    <name type="scientific">Strongyloides stercoralis</name>
    <name type="common">Threadworm</name>
    <dbReference type="NCBI Taxonomy" id="6248"/>
    <lineage>
        <taxon>Eukaryota</taxon>
        <taxon>Metazoa</taxon>
        <taxon>Ecdysozoa</taxon>
        <taxon>Nematoda</taxon>
        <taxon>Chromadorea</taxon>
        <taxon>Rhabditida</taxon>
        <taxon>Tylenchina</taxon>
        <taxon>Panagrolaimomorpha</taxon>
        <taxon>Strongyloidoidea</taxon>
        <taxon>Strongyloididae</taxon>
        <taxon>Strongyloides</taxon>
    </lineage>
</organism>